<dbReference type="InterPro" id="IPR029016">
    <property type="entry name" value="GAF-like_dom_sf"/>
</dbReference>
<reference evidence="4 5" key="1">
    <citation type="submission" date="2016-10" db="EMBL/GenBank/DDBJ databases">
        <authorList>
            <person name="de Groot N.N."/>
        </authorList>
    </citation>
    <scope>NUCLEOTIDE SEQUENCE [LARGE SCALE GENOMIC DNA]</scope>
    <source>
        <strain evidence="4 5">CGMCC 4.5506</strain>
    </source>
</reference>
<dbReference type="Proteomes" id="UP000199494">
    <property type="component" value="Unassembled WGS sequence"/>
</dbReference>
<dbReference type="RefSeq" id="WP_170140068.1">
    <property type="nucleotide sequence ID" value="NZ_CP016353.1"/>
</dbReference>
<dbReference type="GO" id="GO:0003700">
    <property type="term" value="F:DNA-binding transcription factor activity"/>
    <property type="evidence" value="ECO:0007669"/>
    <property type="project" value="TreeGrafter"/>
</dbReference>
<evidence type="ECO:0000256" key="3">
    <source>
        <dbReference type="ARBA" id="ARBA00023163"/>
    </source>
</evidence>
<evidence type="ECO:0000313" key="4">
    <source>
        <dbReference type="EMBL" id="SDC56012.1"/>
    </source>
</evidence>
<dbReference type="Pfam" id="PF01614">
    <property type="entry name" value="IclR_C"/>
    <property type="match status" value="1"/>
</dbReference>
<accession>A0A222VLW8</accession>
<dbReference type="KEGG" id="pmad:BAY61_07835"/>
<dbReference type="GO" id="GO:0003677">
    <property type="term" value="F:DNA binding"/>
    <property type="evidence" value="ECO:0007669"/>
    <property type="project" value="UniProtKB-KW"/>
</dbReference>
<gene>
    <name evidence="4" type="ORF">SAMN05421630_102576</name>
</gene>
<dbReference type="Gene3D" id="1.10.10.10">
    <property type="entry name" value="Winged helix-like DNA-binding domain superfamily/Winged helix DNA-binding domain"/>
    <property type="match status" value="1"/>
</dbReference>
<evidence type="ECO:0000256" key="1">
    <source>
        <dbReference type="ARBA" id="ARBA00023015"/>
    </source>
</evidence>
<dbReference type="PANTHER" id="PTHR30136">
    <property type="entry name" value="HELIX-TURN-HELIX TRANSCRIPTIONAL REGULATOR, ICLR FAMILY"/>
    <property type="match status" value="1"/>
</dbReference>
<keyword evidence="1" id="KW-0805">Transcription regulation</keyword>
<keyword evidence="2 4" id="KW-0238">DNA-binding</keyword>
<keyword evidence="3" id="KW-0804">Transcription</keyword>
<dbReference type="InterPro" id="IPR036390">
    <property type="entry name" value="WH_DNA-bd_sf"/>
</dbReference>
<dbReference type="SUPFAM" id="SSF46785">
    <property type="entry name" value="Winged helix' DNA-binding domain"/>
    <property type="match status" value="1"/>
</dbReference>
<dbReference type="Pfam" id="PF09339">
    <property type="entry name" value="HTH_IclR"/>
    <property type="match status" value="1"/>
</dbReference>
<dbReference type="SMART" id="SM00346">
    <property type="entry name" value="HTH_ICLR"/>
    <property type="match status" value="1"/>
</dbReference>
<organism evidence="4 5">
    <name type="scientific">Prauserella marina</name>
    <dbReference type="NCBI Taxonomy" id="530584"/>
    <lineage>
        <taxon>Bacteria</taxon>
        <taxon>Bacillati</taxon>
        <taxon>Actinomycetota</taxon>
        <taxon>Actinomycetes</taxon>
        <taxon>Pseudonocardiales</taxon>
        <taxon>Pseudonocardiaceae</taxon>
        <taxon>Prauserella</taxon>
    </lineage>
</organism>
<name>A0A222VLW8_9PSEU</name>
<dbReference type="STRING" id="530584.SAMN05421630_102576"/>
<dbReference type="SUPFAM" id="SSF55781">
    <property type="entry name" value="GAF domain-like"/>
    <property type="match status" value="1"/>
</dbReference>
<dbReference type="Gene3D" id="3.30.450.40">
    <property type="match status" value="1"/>
</dbReference>
<dbReference type="PANTHER" id="PTHR30136:SF24">
    <property type="entry name" value="HTH-TYPE TRANSCRIPTIONAL REPRESSOR ALLR"/>
    <property type="match status" value="1"/>
</dbReference>
<dbReference type="EMBL" id="FMZE01000002">
    <property type="protein sequence ID" value="SDC56012.1"/>
    <property type="molecule type" value="Genomic_DNA"/>
</dbReference>
<evidence type="ECO:0000256" key="2">
    <source>
        <dbReference type="ARBA" id="ARBA00023125"/>
    </source>
</evidence>
<dbReference type="AlphaFoldDB" id="A0A222VLW8"/>
<dbReference type="InterPro" id="IPR014757">
    <property type="entry name" value="Tscrpt_reg_IclR_C"/>
</dbReference>
<dbReference type="InterPro" id="IPR050707">
    <property type="entry name" value="HTH_MetabolicPath_Reg"/>
</dbReference>
<dbReference type="InterPro" id="IPR036388">
    <property type="entry name" value="WH-like_DNA-bd_sf"/>
</dbReference>
<dbReference type="GO" id="GO:0045892">
    <property type="term" value="P:negative regulation of DNA-templated transcription"/>
    <property type="evidence" value="ECO:0007669"/>
    <property type="project" value="TreeGrafter"/>
</dbReference>
<protein>
    <submittedName>
        <fullName evidence="4">DNA-binding transcriptional regulator, IclR family</fullName>
    </submittedName>
</protein>
<dbReference type="InterPro" id="IPR005471">
    <property type="entry name" value="Tscrpt_reg_IclR_N"/>
</dbReference>
<dbReference type="PROSITE" id="PS51077">
    <property type="entry name" value="HTH_ICLR"/>
    <property type="match status" value="1"/>
</dbReference>
<evidence type="ECO:0000313" key="5">
    <source>
        <dbReference type="Proteomes" id="UP000199494"/>
    </source>
</evidence>
<proteinExistence type="predicted"/>
<keyword evidence="5" id="KW-1185">Reference proteome</keyword>
<dbReference type="PROSITE" id="PS51078">
    <property type="entry name" value="ICLR_ED"/>
    <property type="match status" value="1"/>
</dbReference>
<sequence length="262" mass="28041">MGNDVHRPSQPILVLGKARRVIDAVACTRGGATSREVQQTTRLPASTTTRLLQNLVAEGFLDLVDGKYHIGLGVLRWAHTRRSGSQLAELAQPHLGELRDETGETSVLFVRQDNTRVLIGIAETRHEVVRLVSVGQVMPLHAGSAGKVFLAFDEHARAQALDGQLTAYTRATITDPELLRAELATVKASGRAISVAERDTGTASISAPVRSHAGALTAAIGIGVPEQRFTDANRAAWIPSVVAAARRLSENLGYPHEEEADG</sequence>